<proteinExistence type="predicted"/>
<evidence type="ECO:0000313" key="1">
    <source>
        <dbReference type="EMBL" id="KAJ8039661.1"/>
    </source>
</evidence>
<reference evidence="1" key="1">
    <citation type="submission" date="2021-10" db="EMBL/GenBank/DDBJ databases">
        <title>Tropical sea cucumber genome reveals ecological adaptation and Cuvierian tubules defense mechanism.</title>
        <authorList>
            <person name="Chen T."/>
        </authorList>
    </citation>
    <scope>NUCLEOTIDE SEQUENCE</scope>
    <source>
        <strain evidence="1">Nanhai2018</strain>
        <tissue evidence="1">Muscle</tissue>
    </source>
</reference>
<dbReference type="OrthoDB" id="418169at2759"/>
<dbReference type="AlphaFoldDB" id="A0A9Q1HBY4"/>
<dbReference type="EMBL" id="JAIZAY010000006">
    <property type="protein sequence ID" value="KAJ8039661.1"/>
    <property type="molecule type" value="Genomic_DNA"/>
</dbReference>
<keyword evidence="2" id="KW-1185">Reference proteome</keyword>
<organism evidence="1 2">
    <name type="scientific">Holothuria leucospilota</name>
    <name type="common">Black long sea cucumber</name>
    <name type="synonym">Mertensiothuria leucospilota</name>
    <dbReference type="NCBI Taxonomy" id="206669"/>
    <lineage>
        <taxon>Eukaryota</taxon>
        <taxon>Metazoa</taxon>
        <taxon>Echinodermata</taxon>
        <taxon>Eleutherozoa</taxon>
        <taxon>Echinozoa</taxon>
        <taxon>Holothuroidea</taxon>
        <taxon>Aspidochirotacea</taxon>
        <taxon>Aspidochirotida</taxon>
        <taxon>Holothuriidae</taxon>
        <taxon>Holothuria</taxon>
    </lineage>
</organism>
<comment type="caution">
    <text evidence="1">The sequence shown here is derived from an EMBL/GenBank/DDBJ whole genome shotgun (WGS) entry which is preliminary data.</text>
</comment>
<gene>
    <name evidence="1" type="ORF">HOLleu_13733</name>
</gene>
<protein>
    <submittedName>
        <fullName evidence="1">Uncharacterized protein</fullName>
    </submittedName>
</protein>
<sequence length="264" mass="29620">MHKVYKNSIILSDNFCIHFVEVKLQLPQSPPHASYDTSYQGETVLLHTIVTDYTLAAEMSNDLAEQVATSFRLFVVALPVVFGVSDKHGALPLHEFTNSTKKILDPHFIHYSYITQASSLEEKDDGTVTIRLGDDIMVYQVQDKVKCKTKCKVGKDFDETIGDIVTNYPLPFYSGCELLGSQISFCLVLQDVQCELAAVGRDVCVFTSTISSERCATTMKIVNMTGIFRDMFPFLAEIFPAESFEAELIDREHQTGIMFPCVTR</sequence>
<accession>A0A9Q1HBY4</accession>
<evidence type="ECO:0000313" key="2">
    <source>
        <dbReference type="Proteomes" id="UP001152320"/>
    </source>
</evidence>
<dbReference type="Proteomes" id="UP001152320">
    <property type="component" value="Chromosome 6"/>
</dbReference>
<name>A0A9Q1HBY4_HOLLE</name>